<reference evidence="2 3" key="1">
    <citation type="submission" date="2017-11" db="EMBL/GenBank/DDBJ databases">
        <title>Genomic Encyclopedia of Archaeal and Bacterial Type Strains, Phase II (KMG-II): From Individual Species to Whole Genera.</title>
        <authorList>
            <person name="Goeker M."/>
        </authorList>
    </citation>
    <scope>NUCLEOTIDE SEQUENCE [LARGE SCALE GENOMIC DNA]</scope>
    <source>
        <strain evidence="2 3">DSM 25478</strain>
    </source>
</reference>
<keyword evidence="1" id="KW-0732">Signal</keyword>
<accession>A0A2M9D0A8</accession>
<evidence type="ECO:0000313" key="2">
    <source>
        <dbReference type="EMBL" id="PJJ77626.1"/>
    </source>
</evidence>
<evidence type="ECO:0000313" key="3">
    <source>
        <dbReference type="Proteomes" id="UP000231693"/>
    </source>
</evidence>
<comment type="caution">
    <text evidence="2">The sequence shown here is derived from an EMBL/GenBank/DDBJ whole genome shotgun (WGS) entry which is preliminary data.</text>
</comment>
<gene>
    <name evidence="2" type="ORF">CLV28_0851</name>
</gene>
<dbReference type="EMBL" id="PGFE01000001">
    <property type="protein sequence ID" value="PJJ77626.1"/>
    <property type="molecule type" value="Genomic_DNA"/>
</dbReference>
<evidence type="ECO:0000256" key="1">
    <source>
        <dbReference type="SAM" id="SignalP"/>
    </source>
</evidence>
<dbReference type="Proteomes" id="UP000231693">
    <property type="component" value="Unassembled WGS sequence"/>
</dbReference>
<name>A0A2M9D0A8_9CELL</name>
<protein>
    <submittedName>
        <fullName evidence="2">Uncharacterized protein</fullName>
    </submittedName>
</protein>
<proteinExistence type="predicted"/>
<feature type="chain" id="PRO_5039080089" evidence="1">
    <location>
        <begin position="25"/>
        <end position="114"/>
    </location>
</feature>
<organism evidence="2 3">
    <name type="scientific">Sediminihabitans luteus</name>
    <dbReference type="NCBI Taxonomy" id="1138585"/>
    <lineage>
        <taxon>Bacteria</taxon>
        <taxon>Bacillati</taxon>
        <taxon>Actinomycetota</taxon>
        <taxon>Actinomycetes</taxon>
        <taxon>Micrococcales</taxon>
        <taxon>Cellulomonadaceae</taxon>
        <taxon>Sediminihabitans</taxon>
    </lineage>
</organism>
<keyword evidence="3" id="KW-1185">Reference proteome</keyword>
<dbReference type="PROSITE" id="PS51257">
    <property type="entry name" value="PROKAR_LIPOPROTEIN"/>
    <property type="match status" value="1"/>
</dbReference>
<sequence>MLVRGPSCGAFVVAAALLVGGCQAGDASHELVVTTAEGDTTYVVDAGDIPRDGLVAAGCVLLGAPVSDLVDGWELVSPGSVVADGVLESFTVDGERFGAHECARYLEENPQSGG</sequence>
<dbReference type="AlphaFoldDB" id="A0A2M9D0A8"/>
<feature type="signal peptide" evidence="1">
    <location>
        <begin position="1"/>
        <end position="24"/>
    </location>
</feature>